<evidence type="ECO:0000313" key="2">
    <source>
        <dbReference type="EMBL" id="PNF32821.1"/>
    </source>
</evidence>
<accession>A0A2J7QW66</accession>
<dbReference type="AlphaFoldDB" id="A0A2J7QW66"/>
<dbReference type="InterPro" id="IPR017850">
    <property type="entry name" value="Alkaline_phosphatase_core_sf"/>
</dbReference>
<evidence type="ECO:0008006" key="4">
    <source>
        <dbReference type="Google" id="ProtNLM"/>
    </source>
</evidence>
<dbReference type="CDD" id="cd16018">
    <property type="entry name" value="Enpp"/>
    <property type="match status" value="1"/>
</dbReference>
<dbReference type="SUPFAM" id="SSF53649">
    <property type="entry name" value="Alkaline phosphatase-like"/>
    <property type="match status" value="1"/>
</dbReference>
<comment type="caution">
    <text evidence="2">The sequence shown here is derived from an EMBL/GenBank/DDBJ whole genome shotgun (WGS) entry which is preliminary data.</text>
</comment>
<reference evidence="2 3" key="1">
    <citation type="submission" date="2017-12" db="EMBL/GenBank/DDBJ databases">
        <title>Hemimetabolous genomes reveal molecular basis of termite eusociality.</title>
        <authorList>
            <person name="Harrison M.C."/>
            <person name="Jongepier E."/>
            <person name="Robertson H.M."/>
            <person name="Arning N."/>
            <person name="Bitard-Feildel T."/>
            <person name="Chao H."/>
            <person name="Childers C.P."/>
            <person name="Dinh H."/>
            <person name="Doddapaneni H."/>
            <person name="Dugan S."/>
            <person name="Gowin J."/>
            <person name="Greiner C."/>
            <person name="Han Y."/>
            <person name="Hu H."/>
            <person name="Hughes D.S.T."/>
            <person name="Huylmans A.-K."/>
            <person name="Kemena C."/>
            <person name="Kremer L.P.M."/>
            <person name="Lee S.L."/>
            <person name="Lopez-Ezquerra A."/>
            <person name="Mallet L."/>
            <person name="Monroy-Kuhn J.M."/>
            <person name="Moser A."/>
            <person name="Murali S.C."/>
            <person name="Muzny D.M."/>
            <person name="Otani S."/>
            <person name="Piulachs M.-D."/>
            <person name="Poelchau M."/>
            <person name="Qu J."/>
            <person name="Schaub F."/>
            <person name="Wada-Katsumata A."/>
            <person name="Worley K.C."/>
            <person name="Xie Q."/>
            <person name="Ylla G."/>
            <person name="Poulsen M."/>
            <person name="Gibbs R.A."/>
            <person name="Schal C."/>
            <person name="Richards S."/>
            <person name="Belles X."/>
            <person name="Korb J."/>
            <person name="Bornberg-Bauer E."/>
        </authorList>
    </citation>
    <scope>NUCLEOTIDE SEQUENCE [LARGE SCALE GENOMIC DNA]</scope>
    <source>
        <tissue evidence="2">Whole body</tissue>
    </source>
</reference>
<dbReference type="OrthoDB" id="8185078at2759"/>
<dbReference type="Proteomes" id="UP000235965">
    <property type="component" value="Unassembled WGS sequence"/>
</dbReference>
<name>A0A2J7QW66_9NEOP</name>
<dbReference type="GO" id="GO:0016787">
    <property type="term" value="F:hydrolase activity"/>
    <property type="evidence" value="ECO:0007669"/>
    <property type="project" value="UniProtKB-ARBA"/>
</dbReference>
<dbReference type="Pfam" id="PF01663">
    <property type="entry name" value="Phosphodiest"/>
    <property type="match status" value="1"/>
</dbReference>
<dbReference type="STRING" id="105785.A0A2J7QW66"/>
<dbReference type="PANTHER" id="PTHR10151:SF120">
    <property type="entry name" value="BIS(5'-ADENOSYL)-TRIPHOSPHATASE"/>
    <property type="match status" value="1"/>
</dbReference>
<evidence type="ECO:0000256" key="1">
    <source>
        <dbReference type="SAM" id="SignalP"/>
    </source>
</evidence>
<keyword evidence="3" id="KW-1185">Reference proteome</keyword>
<keyword evidence="1" id="KW-0732">Signal</keyword>
<dbReference type="Gene3D" id="3.30.1360.180">
    <property type="match status" value="1"/>
</dbReference>
<dbReference type="Gene3D" id="3.40.720.10">
    <property type="entry name" value="Alkaline Phosphatase, subunit A"/>
    <property type="match status" value="1"/>
</dbReference>
<evidence type="ECO:0000313" key="3">
    <source>
        <dbReference type="Proteomes" id="UP000235965"/>
    </source>
</evidence>
<dbReference type="InParanoid" id="A0A2J7QW66"/>
<organism evidence="2 3">
    <name type="scientific">Cryptotermes secundus</name>
    <dbReference type="NCBI Taxonomy" id="105785"/>
    <lineage>
        <taxon>Eukaryota</taxon>
        <taxon>Metazoa</taxon>
        <taxon>Ecdysozoa</taxon>
        <taxon>Arthropoda</taxon>
        <taxon>Hexapoda</taxon>
        <taxon>Insecta</taxon>
        <taxon>Pterygota</taxon>
        <taxon>Neoptera</taxon>
        <taxon>Polyneoptera</taxon>
        <taxon>Dictyoptera</taxon>
        <taxon>Blattodea</taxon>
        <taxon>Blattoidea</taxon>
        <taxon>Termitoidae</taxon>
        <taxon>Kalotermitidae</taxon>
        <taxon>Cryptotermitinae</taxon>
        <taxon>Cryptotermes</taxon>
    </lineage>
</organism>
<dbReference type="InterPro" id="IPR002591">
    <property type="entry name" value="Phosphodiest/P_Trfase"/>
</dbReference>
<dbReference type="EMBL" id="NEVH01009768">
    <property type="protein sequence ID" value="PNF32821.1"/>
    <property type="molecule type" value="Genomic_DNA"/>
</dbReference>
<feature type="chain" id="PRO_5014322163" description="Ectonucleotide pyrophosphatase/phosphodiesterase family member 5" evidence="1">
    <location>
        <begin position="23"/>
        <end position="421"/>
    </location>
</feature>
<gene>
    <name evidence="2" type="ORF">B7P43_G04492</name>
</gene>
<dbReference type="PANTHER" id="PTHR10151">
    <property type="entry name" value="ECTONUCLEOTIDE PYROPHOSPHATASE/PHOSPHODIESTERASE"/>
    <property type="match status" value="1"/>
</dbReference>
<sequence>MSAMWILRLAFVLLKIFKLADALSRHPLLLVISFDGFRHDYFTKLATPGLNRFKSGGTHAPYVRNVFPTKTFPNHHSIATGLFPESHGVLGNEVFDPILKKVLQFGPEVYNTQGITPIWTLNQLAAQDRYSGVMMWPGGGFTYRGIVPKFHCAWNMSIPWKTRVDVAIDWFKHSSTPSNLVMLYFEEPDSTAHTFGPESTQVLSYIQKVDNITTYLQDCLTNKNLIDKVNVVLLSDHGMATVTPHRIFNLTQYVNKAFFKIVDSSPVLQIHPSKGKETVVYNALKTASQTANFSIYRFSELPQRWHYGQSPRTPPLLAVADIGYAFQDLIEWYEEWFQQKFNRTLTSTATLGLHGYDNMEPCMHPFFIASGPLVKSGHSIQPFDTVDYYPLFSTILGVTPESNNGTFANVRDVLKNPPAST</sequence>
<feature type="signal peptide" evidence="1">
    <location>
        <begin position="1"/>
        <end position="22"/>
    </location>
</feature>
<protein>
    <recommendedName>
        <fullName evidence="4">Ectonucleotide pyrophosphatase/phosphodiesterase family member 5</fullName>
    </recommendedName>
</protein>
<proteinExistence type="predicted"/>